<evidence type="ECO:0000256" key="3">
    <source>
        <dbReference type="ARBA" id="ARBA00023163"/>
    </source>
</evidence>
<dbReference type="GO" id="GO:0006950">
    <property type="term" value="P:response to stress"/>
    <property type="evidence" value="ECO:0007669"/>
    <property type="project" value="TreeGrafter"/>
</dbReference>
<evidence type="ECO:0000313" key="6">
    <source>
        <dbReference type="EMBL" id="MBB0229781.1"/>
    </source>
</evidence>
<evidence type="ECO:0000256" key="1">
    <source>
        <dbReference type="ARBA" id="ARBA00023015"/>
    </source>
</evidence>
<evidence type="ECO:0000313" key="7">
    <source>
        <dbReference type="Proteomes" id="UP000530234"/>
    </source>
</evidence>
<dbReference type="InterPro" id="IPR036388">
    <property type="entry name" value="WH-like_DNA-bd_sf"/>
</dbReference>
<keyword evidence="1" id="KW-0805">Transcription regulation</keyword>
<dbReference type="Pfam" id="PF12802">
    <property type="entry name" value="MarR_2"/>
    <property type="match status" value="1"/>
</dbReference>
<dbReference type="RefSeq" id="WP_182662610.1">
    <property type="nucleotide sequence ID" value="NZ_VKHS01000168.1"/>
</dbReference>
<dbReference type="InterPro" id="IPR000835">
    <property type="entry name" value="HTH_MarR-typ"/>
</dbReference>
<dbReference type="GO" id="GO:0003700">
    <property type="term" value="F:DNA-binding transcription factor activity"/>
    <property type="evidence" value="ECO:0007669"/>
    <property type="project" value="InterPro"/>
</dbReference>
<dbReference type="GO" id="GO:0003677">
    <property type="term" value="F:DNA binding"/>
    <property type="evidence" value="ECO:0007669"/>
    <property type="project" value="UniProtKB-KW"/>
</dbReference>
<dbReference type="SMART" id="SM00347">
    <property type="entry name" value="HTH_MARR"/>
    <property type="match status" value="1"/>
</dbReference>
<dbReference type="EMBL" id="VKHS01000168">
    <property type="protein sequence ID" value="MBB0229781.1"/>
    <property type="molecule type" value="Genomic_DNA"/>
</dbReference>
<gene>
    <name evidence="6" type="ORF">FOE67_09690</name>
</gene>
<dbReference type="SUPFAM" id="SSF46785">
    <property type="entry name" value="Winged helix' DNA-binding domain"/>
    <property type="match status" value="1"/>
</dbReference>
<protein>
    <submittedName>
        <fullName evidence="6">MarR family transcriptional regulator</fullName>
    </submittedName>
</protein>
<sequence length="173" mass="18837">PGGEPGGGAEDAARVAARLVELWEVARVRTRDPVPPAQLRALGVLAAEQPMACGRLGARLRLTPSAAGRLCARMEDAGLLRRGRAETDRRRTELVLTPAGWRTLLAVRSDRREVMRELLAADRGTPGEEGVVPPAEPGDRGTDGERPRSVEEVEALEALEVLREMIVERLRRV</sequence>
<dbReference type="InterPro" id="IPR039422">
    <property type="entry name" value="MarR/SlyA-like"/>
</dbReference>
<dbReference type="PANTHER" id="PTHR33164">
    <property type="entry name" value="TRANSCRIPTIONAL REGULATOR, MARR FAMILY"/>
    <property type="match status" value="1"/>
</dbReference>
<proteinExistence type="predicted"/>
<reference evidence="7" key="1">
    <citation type="submission" date="2019-10" db="EMBL/GenBank/DDBJ databases">
        <title>Streptomyces sp. nov., a novel actinobacterium isolated from alkaline environment.</title>
        <authorList>
            <person name="Golinska P."/>
        </authorList>
    </citation>
    <scope>NUCLEOTIDE SEQUENCE [LARGE SCALE GENOMIC DNA]</scope>
    <source>
        <strain evidence="7">DSM 42108</strain>
    </source>
</reference>
<dbReference type="AlphaFoldDB" id="A0A7W3T387"/>
<organism evidence="6 7">
    <name type="scientific">Streptomyces calidiresistens</name>
    <dbReference type="NCBI Taxonomy" id="1485586"/>
    <lineage>
        <taxon>Bacteria</taxon>
        <taxon>Bacillati</taxon>
        <taxon>Actinomycetota</taxon>
        <taxon>Actinomycetes</taxon>
        <taxon>Kitasatosporales</taxon>
        <taxon>Streptomycetaceae</taxon>
        <taxon>Streptomyces</taxon>
    </lineage>
</organism>
<feature type="non-terminal residue" evidence="6">
    <location>
        <position position="1"/>
    </location>
</feature>
<dbReference type="Gene3D" id="1.10.10.10">
    <property type="entry name" value="Winged helix-like DNA-binding domain superfamily/Winged helix DNA-binding domain"/>
    <property type="match status" value="1"/>
</dbReference>
<keyword evidence="2" id="KW-0238">DNA-binding</keyword>
<keyword evidence="3" id="KW-0804">Transcription</keyword>
<dbReference type="Proteomes" id="UP000530234">
    <property type="component" value="Unassembled WGS sequence"/>
</dbReference>
<evidence type="ECO:0000259" key="5">
    <source>
        <dbReference type="SMART" id="SM00347"/>
    </source>
</evidence>
<comment type="caution">
    <text evidence="6">The sequence shown here is derived from an EMBL/GenBank/DDBJ whole genome shotgun (WGS) entry which is preliminary data.</text>
</comment>
<dbReference type="PROSITE" id="PS01117">
    <property type="entry name" value="HTH_MARR_1"/>
    <property type="match status" value="1"/>
</dbReference>
<evidence type="ECO:0000256" key="4">
    <source>
        <dbReference type="SAM" id="MobiDB-lite"/>
    </source>
</evidence>
<evidence type="ECO:0000256" key="2">
    <source>
        <dbReference type="ARBA" id="ARBA00023125"/>
    </source>
</evidence>
<feature type="compositionally biased region" description="Basic and acidic residues" evidence="4">
    <location>
        <begin position="137"/>
        <end position="151"/>
    </location>
</feature>
<feature type="region of interest" description="Disordered" evidence="4">
    <location>
        <begin position="120"/>
        <end position="151"/>
    </location>
</feature>
<feature type="domain" description="HTH marR-type" evidence="5">
    <location>
        <begin position="27"/>
        <end position="123"/>
    </location>
</feature>
<dbReference type="PANTHER" id="PTHR33164:SF43">
    <property type="entry name" value="HTH-TYPE TRANSCRIPTIONAL REPRESSOR YETL"/>
    <property type="match status" value="1"/>
</dbReference>
<name>A0A7W3T387_9ACTN</name>
<dbReference type="InterPro" id="IPR023187">
    <property type="entry name" value="Tscrpt_reg_MarR-type_CS"/>
</dbReference>
<keyword evidence="7" id="KW-1185">Reference proteome</keyword>
<accession>A0A7W3T387</accession>
<dbReference type="InterPro" id="IPR036390">
    <property type="entry name" value="WH_DNA-bd_sf"/>
</dbReference>